<dbReference type="PROSITE" id="PS00383">
    <property type="entry name" value="TYR_PHOSPHATASE_1"/>
    <property type="match status" value="1"/>
</dbReference>
<dbReference type="InterPro" id="IPR030564">
    <property type="entry name" value="Myotubularin"/>
</dbReference>
<gene>
    <name evidence="7" type="ORF">PSFLO_06029</name>
</gene>
<feature type="binding site" evidence="3">
    <location>
        <begin position="434"/>
        <end position="440"/>
    </location>
    <ligand>
        <name>substrate</name>
    </ligand>
</feature>
<dbReference type="InterPro" id="IPR010569">
    <property type="entry name" value="Myotubularin-like_Pase_dom"/>
</dbReference>
<dbReference type="GO" id="GO:0004438">
    <property type="term" value="F:phosphatidylinositol-3-phosphate phosphatase activity"/>
    <property type="evidence" value="ECO:0007669"/>
    <property type="project" value="TreeGrafter"/>
</dbReference>
<accession>A0A5C3F9X9</accession>
<dbReference type="SUPFAM" id="SSF50729">
    <property type="entry name" value="PH domain-like"/>
    <property type="match status" value="1"/>
</dbReference>
<dbReference type="Gene3D" id="2.30.29.30">
    <property type="entry name" value="Pleckstrin-homology domain (PH domain)/Phosphotyrosine-binding domain (PTB)"/>
    <property type="match status" value="1"/>
</dbReference>
<name>A0A5C3F9X9_9BASI</name>
<evidence type="ECO:0000256" key="1">
    <source>
        <dbReference type="ARBA" id="ARBA00007471"/>
    </source>
</evidence>
<feature type="region of interest" description="Disordered" evidence="5">
    <location>
        <begin position="677"/>
        <end position="703"/>
    </location>
</feature>
<protein>
    <submittedName>
        <fullName evidence="7">Related to YMR1 - Phosphatidylinositol 3-phosphate phosphatase</fullName>
    </submittedName>
</protein>
<comment type="similarity">
    <text evidence="1">Belongs to the protein-tyrosine phosphatase family. Non-receptor class myotubularin subfamily.</text>
</comment>
<keyword evidence="8" id="KW-1185">Reference proteome</keyword>
<dbReference type="OrthoDB" id="271628at2759"/>
<dbReference type="AlphaFoldDB" id="A0A5C3F9X9"/>
<dbReference type="PANTHER" id="PTHR10807:SF128">
    <property type="entry name" value="PHOSPHATIDYLINOSITOL-3,5-BISPHOSPHATE 3-PHOSPHATASE"/>
    <property type="match status" value="1"/>
</dbReference>
<feature type="coiled-coil region" evidence="4">
    <location>
        <begin position="723"/>
        <end position="750"/>
    </location>
</feature>
<feature type="compositionally biased region" description="Low complexity" evidence="5">
    <location>
        <begin position="860"/>
        <end position="874"/>
    </location>
</feature>
<keyword evidence="4" id="KW-0175">Coiled coil</keyword>
<evidence type="ECO:0000256" key="2">
    <source>
        <dbReference type="PIRSR" id="PIRSR630564-1"/>
    </source>
</evidence>
<evidence type="ECO:0000313" key="7">
    <source>
        <dbReference type="EMBL" id="SPO40547.1"/>
    </source>
</evidence>
<organism evidence="7 8">
    <name type="scientific">Pseudozyma flocculosa</name>
    <dbReference type="NCBI Taxonomy" id="84751"/>
    <lineage>
        <taxon>Eukaryota</taxon>
        <taxon>Fungi</taxon>
        <taxon>Dikarya</taxon>
        <taxon>Basidiomycota</taxon>
        <taxon>Ustilaginomycotina</taxon>
        <taxon>Ustilaginomycetes</taxon>
        <taxon>Ustilaginales</taxon>
        <taxon>Ustilaginaceae</taxon>
        <taxon>Pseudozyma</taxon>
    </lineage>
</organism>
<dbReference type="GO" id="GO:0005737">
    <property type="term" value="C:cytoplasm"/>
    <property type="evidence" value="ECO:0007669"/>
    <property type="project" value="TreeGrafter"/>
</dbReference>
<dbReference type="InterPro" id="IPR011993">
    <property type="entry name" value="PH-like_dom_sf"/>
</dbReference>
<dbReference type="Proteomes" id="UP000323386">
    <property type="component" value="Unassembled WGS sequence"/>
</dbReference>
<evidence type="ECO:0000256" key="5">
    <source>
        <dbReference type="SAM" id="MobiDB-lite"/>
    </source>
</evidence>
<feature type="compositionally biased region" description="Low complexity" evidence="5">
    <location>
        <begin position="939"/>
        <end position="950"/>
    </location>
</feature>
<feature type="region of interest" description="Disordered" evidence="5">
    <location>
        <begin position="494"/>
        <end position="532"/>
    </location>
</feature>
<feature type="compositionally biased region" description="Gly residues" evidence="5">
    <location>
        <begin position="957"/>
        <end position="969"/>
    </location>
</feature>
<evidence type="ECO:0000256" key="3">
    <source>
        <dbReference type="PIRSR" id="PIRSR630564-2"/>
    </source>
</evidence>
<feature type="region of interest" description="Disordered" evidence="5">
    <location>
        <begin position="913"/>
        <end position="1064"/>
    </location>
</feature>
<dbReference type="GO" id="GO:0046856">
    <property type="term" value="P:phosphatidylinositol dephosphorylation"/>
    <property type="evidence" value="ECO:0007669"/>
    <property type="project" value="TreeGrafter"/>
</dbReference>
<dbReference type="SUPFAM" id="SSF52799">
    <property type="entry name" value="(Phosphotyrosine protein) phosphatases II"/>
    <property type="match status" value="1"/>
</dbReference>
<proteinExistence type="inferred from homology"/>
<dbReference type="GO" id="GO:0016020">
    <property type="term" value="C:membrane"/>
    <property type="evidence" value="ECO:0007669"/>
    <property type="project" value="TreeGrafter"/>
</dbReference>
<dbReference type="InterPro" id="IPR016130">
    <property type="entry name" value="Tyr_Pase_AS"/>
</dbReference>
<dbReference type="PROSITE" id="PS51339">
    <property type="entry name" value="PPASE_MYOTUBULARIN"/>
    <property type="match status" value="1"/>
</dbReference>
<evidence type="ECO:0000256" key="4">
    <source>
        <dbReference type="SAM" id="Coils"/>
    </source>
</evidence>
<dbReference type="EMBL" id="OOIP01000020">
    <property type="protein sequence ID" value="SPO40547.1"/>
    <property type="molecule type" value="Genomic_DNA"/>
</dbReference>
<evidence type="ECO:0000313" key="8">
    <source>
        <dbReference type="Proteomes" id="UP000323386"/>
    </source>
</evidence>
<feature type="binding site" evidence="3">
    <location>
        <begin position="341"/>
        <end position="342"/>
    </location>
    <ligand>
        <name>substrate</name>
    </ligand>
</feature>
<reference evidence="7 8" key="1">
    <citation type="submission" date="2018-03" db="EMBL/GenBank/DDBJ databases">
        <authorList>
            <person name="Guldener U."/>
        </authorList>
    </citation>
    <scope>NUCLEOTIDE SEQUENCE [LARGE SCALE GENOMIC DNA]</scope>
    <source>
        <strain evidence="7 8">DAOM196992</strain>
    </source>
</reference>
<feature type="active site" description="Phosphocysteine intermediate" evidence="2">
    <location>
        <position position="434"/>
    </location>
</feature>
<feature type="compositionally biased region" description="Basic and acidic residues" evidence="5">
    <location>
        <begin position="1000"/>
        <end position="1009"/>
    </location>
</feature>
<sequence length="1064" mass="111436">MHAPPVPKLERVDNVLLQLRTDASCLRGHLILTSHHLTFHPAPTVSTAAPPPPPTPPPAHPIPHALIARATRLPSLRPLSPNGSPGSRIYPIAFHTKDFDACALGFATEAAQADVFESVRHCAVLVDASQLFAFYYQPRPPPSPPQPPAKAPLAAQGWSIYDAKREFARQGLGSRTKAWRLTDINAQYDFCPSYPALMAVPSRISDATLGYASKYRSKARIPALSYLHWANHGSITRSSQPMVGLKNARSIQDEKLIEAIFTSHHFADPDSMAAKAAAEATANAGASGGVSTLAVYGATSTNLIVDARPTTNAMANVARGAGTENMEYYKGCKKTYLGIDNIHVMRDSLNRLTDALRESEPPATFGLPVEAATSGEGGSEAAAAAATSAASPLPIDPHALRRSSWLKHISALLEGTMTIARNVHINSSHVLVHCSDGWDRTSQLAALAELCLDPYYRTFDGFAVLVEKDWLSFGHRFAERGGYKSNDKFFVTSSRPASALDDDERPASDGGSDTEGDRAAGGNGAGAGATTTAGAGAGQGGGGGGGGGGFDGQAAANAFWGFTKQLTANFSAATSSSSAQQSGPHRGSHIKETSPVFHQFLDCIWQIMRQCPKRFEFGQDFLVEVLRASQECQYGTFLMDCERERLAPRDDEGRALPPLPSRTVSAWDHLLSESSRQRFRNPQYEPELDERDPKRTGTGTDMGVLFVDPRDVRYFERLFKRDGQEMNAALEREADERRRARERLERAVRGESVTTPPVLAEGDANGNGGGAGTATVAVVGPGDRDPVLDAVGVNGIGAAVSQAVAPTNGGGSAQQPLSASPSFGPGSTGNPPGAVDLSRGKVDPSQLGYQVRKSKTVPRSAMSPSSSHASLASASGGGTGNAVDGGDAVGGAGDAANRMKNLFLGGWGRLQDAVGGSVPPSSQPGAQQHARPSPPSQPPSRQQQQQHQAANPWEVTGGAGIGGPLGQLGGPAARAAPAAATASSMGPAASTHNPWASNTDWRREMELEQQRIGGRGTGPTRMGAAGGPAGLGSQPVLASASASAMGTPGADDEDKKPLDPLGVL</sequence>
<dbReference type="InterPro" id="IPR029021">
    <property type="entry name" value="Prot-tyrosine_phosphatase-like"/>
</dbReference>
<feature type="compositionally biased region" description="Low complexity" evidence="5">
    <location>
        <begin position="970"/>
        <end position="989"/>
    </location>
</feature>
<dbReference type="Pfam" id="PF06602">
    <property type="entry name" value="Myotub-related"/>
    <property type="match status" value="1"/>
</dbReference>
<dbReference type="PANTHER" id="PTHR10807">
    <property type="entry name" value="MYOTUBULARIN-RELATED"/>
    <property type="match status" value="1"/>
</dbReference>
<feature type="compositionally biased region" description="Polar residues" evidence="5">
    <location>
        <begin position="990"/>
        <end position="999"/>
    </location>
</feature>
<evidence type="ECO:0000259" key="6">
    <source>
        <dbReference type="PROSITE" id="PS51339"/>
    </source>
</evidence>
<feature type="region of interest" description="Disordered" evidence="5">
    <location>
        <begin position="806"/>
        <end position="879"/>
    </location>
</feature>
<feature type="domain" description="Myotubularin phosphatase" evidence="6">
    <location>
        <begin position="157"/>
        <end position="719"/>
    </location>
</feature>